<evidence type="ECO:0000313" key="9">
    <source>
        <dbReference type="Proteomes" id="UP000822476"/>
    </source>
</evidence>
<evidence type="ECO:0000313" key="8">
    <source>
        <dbReference type="EMBL" id="KAF7261422.1"/>
    </source>
</evidence>
<evidence type="ECO:0000256" key="3">
    <source>
        <dbReference type="ARBA" id="ARBA00022692"/>
    </source>
</evidence>
<comment type="subcellular location">
    <subcellularLocation>
        <location evidence="1">Membrane</location>
    </subcellularLocation>
</comment>
<comment type="caution">
    <text evidence="8">The sequence shown here is derived from an EMBL/GenBank/DDBJ whole genome shotgun (WGS) entry which is preliminary data.</text>
</comment>
<proteinExistence type="inferred from homology"/>
<evidence type="ECO:0000256" key="4">
    <source>
        <dbReference type="ARBA" id="ARBA00022989"/>
    </source>
</evidence>
<protein>
    <submittedName>
        <fullName evidence="8">Uncharacterized protein</fullName>
    </submittedName>
</protein>
<keyword evidence="9" id="KW-1185">Reference proteome</keyword>
<keyword evidence="5" id="KW-0472">Membrane</keyword>
<keyword evidence="3" id="KW-0812">Transmembrane</keyword>
<organism evidence="8 9">
    <name type="scientific">Paragonimus skrjabini miyazakii</name>
    <dbReference type="NCBI Taxonomy" id="59628"/>
    <lineage>
        <taxon>Eukaryota</taxon>
        <taxon>Metazoa</taxon>
        <taxon>Spiralia</taxon>
        <taxon>Lophotrochozoa</taxon>
        <taxon>Platyhelminthes</taxon>
        <taxon>Trematoda</taxon>
        <taxon>Digenea</taxon>
        <taxon>Plagiorchiida</taxon>
        <taxon>Troglotremata</taxon>
        <taxon>Troglotrematidae</taxon>
        <taxon>Paragonimus</taxon>
    </lineage>
</organism>
<dbReference type="OrthoDB" id="514335at2759"/>
<evidence type="ECO:0000256" key="6">
    <source>
        <dbReference type="ARBA" id="ARBA00023180"/>
    </source>
</evidence>
<dbReference type="GO" id="GO:0005737">
    <property type="term" value="C:cytoplasm"/>
    <property type="evidence" value="ECO:0007669"/>
    <property type="project" value="TreeGrafter"/>
</dbReference>
<keyword evidence="4" id="KW-1133">Transmembrane helix</keyword>
<feature type="region of interest" description="Disordered" evidence="7">
    <location>
        <begin position="16"/>
        <end position="46"/>
    </location>
</feature>
<dbReference type="AlphaFoldDB" id="A0A8S9Z3F9"/>
<dbReference type="Proteomes" id="UP000822476">
    <property type="component" value="Unassembled WGS sequence"/>
</dbReference>
<dbReference type="InterPro" id="IPR002159">
    <property type="entry name" value="CD36_fam"/>
</dbReference>
<dbReference type="EMBL" id="JTDE01000384">
    <property type="protein sequence ID" value="KAF7261422.1"/>
    <property type="molecule type" value="Genomic_DNA"/>
</dbReference>
<dbReference type="GO" id="GO:0016020">
    <property type="term" value="C:membrane"/>
    <property type="evidence" value="ECO:0007669"/>
    <property type="project" value="UniProtKB-SubCell"/>
</dbReference>
<accession>A0A8S9Z3F9</accession>
<name>A0A8S9Z3F9_9TREM</name>
<evidence type="ECO:0000256" key="2">
    <source>
        <dbReference type="ARBA" id="ARBA00010532"/>
    </source>
</evidence>
<reference evidence="8" key="1">
    <citation type="submission" date="2019-07" db="EMBL/GenBank/DDBJ databases">
        <title>Annotation for the trematode Paragonimus miyazaki's.</title>
        <authorList>
            <person name="Choi Y.-J."/>
        </authorList>
    </citation>
    <scope>NUCLEOTIDE SEQUENCE</scope>
    <source>
        <strain evidence="8">Japan</strain>
    </source>
</reference>
<gene>
    <name evidence="8" type="ORF">EG68_01322</name>
</gene>
<evidence type="ECO:0000256" key="7">
    <source>
        <dbReference type="SAM" id="MobiDB-lite"/>
    </source>
</evidence>
<dbReference type="PANTHER" id="PTHR11923:SF51">
    <property type="entry name" value="LYSOSOME MEMBRANE PROTEIN 2"/>
    <property type="match status" value="1"/>
</dbReference>
<dbReference type="PANTHER" id="PTHR11923">
    <property type="entry name" value="SCAVENGER RECEPTOR CLASS B TYPE-1 SR-B1"/>
    <property type="match status" value="1"/>
</dbReference>
<comment type="similarity">
    <text evidence="2">Belongs to the CD36 family.</text>
</comment>
<evidence type="ECO:0000256" key="1">
    <source>
        <dbReference type="ARBA" id="ARBA00004370"/>
    </source>
</evidence>
<dbReference type="GO" id="GO:0005044">
    <property type="term" value="F:scavenger receptor activity"/>
    <property type="evidence" value="ECO:0007669"/>
    <property type="project" value="TreeGrafter"/>
</dbReference>
<dbReference type="Pfam" id="PF01130">
    <property type="entry name" value="CD36"/>
    <property type="match status" value="1"/>
</dbReference>
<evidence type="ECO:0000256" key="5">
    <source>
        <dbReference type="ARBA" id="ARBA00023136"/>
    </source>
</evidence>
<keyword evidence="6" id="KW-0325">Glycoprotein</keyword>
<sequence length="310" mass="34689">MLIIISTFQRARLYPNLNTPHQSDSSDRPSLNKLREHRVRNNITYSSESPPKHIFYETNQNYYLEPNRSVNLTGNEKVTIPNLAYLYNNSKTNYAMDTGAYDIRLGGTIQKVDGERKFGIWDHDEIDIIRGNEGFRFAPGLGIDSSIRVTLPLMCRSLKMRATQLVPSKSRNDLKLLQFTPLKADLQDPATNWEGRLYCQSQGECPPAGLIGLNTCTKSKGFPLSLYLSLPHFTAADPRLHAKVDGLSEADVEKYNTVVNVEPETESRPQCLCTESSANQVTMQPESGVWTGIRSVGRVIVVMSAACFGI</sequence>